<proteinExistence type="predicted"/>
<name>A0A232FFN6_9HYME</name>
<gene>
    <name evidence="2" type="ORF">TSAR_006830</name>
</gene>
<keyword evidence="3" id="KW-1185">Reference proteome</keyword>
<evidence type="ECO:0000256" key="1">
    <source>
        <dbReference type="SAM" id="SignalP"/>
    </source>
</evidence>
<feature type="chain" id="PRO_5011991535" evidence="1">
    <location>
        <begin position="21"/>
        <end position="62"/>
    </location>
</feature>
<keyword evidence="1" id="KW-0732">Signal</keyword>
<sequence length="62" mass="6882">MKSYVLAFAICFAVIDLSFALGKEDQEKCLRKNGLNNSSKSSMKPYVRCGTYGDTPLLNSEK</sequence>
<dbReference type="Proteomes" id="UP000215335">
    <property type="component" value="Unassembled WGS sequence"/>
</dbReference>
<feature type="signal peptide" evidence="1">
    <location>
        <begin position="1"/>
        <end position="20"/>
    </location>
</feature>
<dbReference type="EMBL" id="NNAY01000298">
    <property type="protein sequence ID" value="OXU29373.1"/>
    <property type="molecule type" value="Genomic_DNA"/>
</dbReference>
<evidence type="ECO:0000313" key="3">
    <source>
        <dbReference type="Proteomes" id="UP000215335"/>
    </source>
</evidence>
<accession>A0A232FFN6</accession>
<comment type="caution">
    <text evidence="2">The sequence shown here is derived from an EMBL/GenBank/DDBJ whole genome shotgun (WGS) entry which is preliminary data.</text>
</comment>
<protein>
    <submittedName>
        <fullName evidence="2">Uncharacterized protein</fullName>
    </submittedName>
</protein>
<reference evidence="2 3" key="1">
    <citation type="journal article" date="2017" name="Curr. Biol.">
        <title>The Evolution of Venom by Co-option of Single-Copy Genes.</title>
        <authorList>
            <person name="Martinson E.O."/>
            <person name="Mrinalini"/>
            <person name="Kelkar Y.D."/>
            <person name="Chang C.H."/>
            <person name="Werren J.H."/>
        </authorList>
    </citation>
    <scope>NUCLEOTIDE SEQUENCE [LARGE SCALE GENOMIC DNA]</scope>
    <source>
        <strain evidence="2 3">Alberta</strain>
        <tissue evidence="2">Whole body</tissue>
    </source>
</reference>
<evidence type="ECO:0000313" key="2">
    <source>
        <dbReference type="EMBL" id="OXU29373.1"/>
    </source>
</evidence>
<dbReference type="AlphaFoldDB" id="A0A232FFN6"/>
<organism evidence="2 3">
    <name type="scientific">Trichomalopsis sarcophagae</name>
    <dbReference type="NCBI Taxonomy" id="543379"/>
    <lineage>
        <taxon>Eukaryota</taxon>
        <taxon>Metazoa</taxon>
        <taxon>Ecdysozoa</taxon>
        <taxon>Arthropoda</taxon>
        <taxon>Hexapoda</taxon>
        <taxon>Insecta</taxon>
        <taxon>Pterygota</taxon>
        <taxon>Neoptera</taxon>
        <taxon>Endopterygota</taxon>
        <taxon>Hymenoptera</taxon>
        <taxon>Apocrita</taxon>
        <taxon>Proctotrupomorpha</taxon>
        <taxon>Chalcidoidea</taxon>
        <taxon>Pteromalidae</taxon>
        <taxon>Pteromalinae</taxon>
        <taxon>Trichomalopsis</taxon>
    </lineage>
</organism>